<dbReference type="Proteomes" id="UP000001444">
    <property type="component" value="Chromosome"/>
</dbReference>
<feature type="domain" description="AMP-dependent synthetase/ligase" evidence="1">
    <location>
        <begin position="2"/>
        <end position="274"/>
    </location>
</feature>
<name>C9ZCX6_STRSW</name>
<evidence type="ECO:0000313" key="2">
    <source>
        <dbReference type="EMBL" id="CBG67360.1"/>
    </source>
</evidence>
<dbReference type="Gene3D" id="3.40.50.12780">
    <property type="entry name" value="N-terminal domain of ligase-like"/>
    <property type="match status" value="1"/>
</dbReference>
<dbReference type="Pfam" id="PF00501">
    <property type="entry name" value="AMP-binding"/>
    <property type="match status" value="1"/>
</dbReference>
<dbReference type="InterPro" id="IPR000873">
    <property type="entry name" value="AMP-dep_synth/lig_dom"/>
</dbReference>
<dbReference type="KEGG" id="scb:SCAB_1361"/>
<accession>C9ZCX6</accession>
<protein>
    <recommendedName>
        <fullName evidence="1">AMP-dependent synthetase/ligase domain-containing protein</fullName>
    </recommendedName>
</protein>
<dbReference type="InterPro" id="IPR050237">
    <property type="entry name" value="ATP-dep_AMP-bd_enzyme"/>
</dbReference>
<dbReference type="InterPro" id="IPR042099">
    <property type="entry name" value="ANL_N_sf"/>
</dbReference>
<keyword evidence="3" id="KW-1185">Reference proteome</keyword>
<proteinExistence type="predicted"/>
<dbReference type="SUPFAM" id="SSF56801">
    <property type="entry name" value="Acetyl-CoA synthetase-like"/>
    <property type="match status" value="1"/>
</dbReference>
<evidence type="ECO:0000259" key="1">
    <source>
        <dbReference type="Pfam" id="PF00501"/>
    </source>
</evidence>
<reference evidence="2 3" key="1">
    <citation type="journal article" date="2010" name="Mol. Plant Microbe Interact.">
        <title>Streptomyces scabies 87-22 contains a coronafacic acid-like biosynthetic cluster that contributes to plant-microbe interactions.</title>
        <authorList>
            <person name="Bignell D.R."/>
            <person name="Seipke R.F."/>
            <person name="Huguet-Tapia J.C."/>
            <person name="Chambers A.H."/>
            <person name="Parry R.J."/>
            <person name="Loria R."/>
        </authorList>
    </citation>
    <scope>NUCLEOTIDE SEQUENCE [LARGE SCALE GENOMIC DNA]</scope>
    <source>
        <strain evidence="2 3">87.22</strain>
    </source>
</reference>
<dbReference type="PANTHER" id="PTHR43767">
    <property type="entry name" value="LONG-CHAIN-FATTY-ACID--COA LIGASE"/>
    <property type="match status" value="1"/>
</dbReference>
<dbReference type="EMBL" id="FN554889">
    <property type="protein sequence ID" value="CBG67360.1"/>
    <property type="molecule type" value="Genomic_DNA"/>
</dbReference>
<organism evidence="2 3">
    <name type="scientific">Streptomyces scabiei (strain 87.22)</name>
    <dbReference type="NCBI Taxonomy" id="680198"/>
    <lineage>
        <taxon>Bacteria</taxon>
        <taxon>Bacillati</taxon>
        <taxon>Actinomycetota</taxon>
        <taxon>Actinomycetes</taxon>
        <taxon>Kitasatosporales</taxon>
        <taxon>Streptomycetaceae</taxon>
        <taxon>Streptomyces</taxon>
    </lineage>
</organism>
<gene>
    <name evidence="2" type="ordered locus">SCAB_1361</name>
</gene>
<dbReference type="STRING" id="680198.SCAB_1361"/>
<evidence type="ECO:0000313" key="3">
    <source>
        <dbReference type="Proteomes" id="UP000001444"/>
    </source>
</evidence>
<dbReference type="AlphaFoldDB" id="C9ZCX6"/>
<dbReference type="HOGENOM" id="CLU_717497_0_0_11"/>
<dbReference type="PANTHER" id="PTHR43767:SF1">
    <property type="entry name" value="NONRIBOSOMAL PEPTIDE SYNTHASE PES1 (EUROFUNG)-RELATED"/>
    <property type="match status" value="1"/>
</dbReference>
<sequence length="317" mass="33154">MAQLAVLKAGGVCVPAAHGHNRAQLRAIASISGASTVLCSRSTRGAWPRRFAALPLDDQGTTRLAAAHRRESALPLSHPREAAYLMLSGGGPDGPVGYLTDHRAWRLATAQRIRAAGPAPHRVFVAGPPADPRAVSAMWWAFACGGSLRALPDTGAPVARDGMLCAAVFSPEEYDAVVATLPIRPRLVQLLGGPVPDALVARHFAALPGTRLRADFAPIDGALPWTSREVRPTGDAESPGALGTAVPHVRARVLDRNGRAQEVGHEGELCGAGDALPFDAVRRPGIAAPAWEETALLRSRVSVRRSADGGFRLAGPA</sequence>
<dbReference type="eggNOG" id="COG1020">
    <property type="taxonomic scope" value="Bacteria"/>
</dbReference>